<dbReference type="Gene3D" id="3.30.420.10">
    <property type="entry name" value="Ribonuclease H-like superfamily/Ribonuclease H"/>
    <property type="match status" value="1"/>
</dbReference>
<dbReference type="Proteomes" id="UP000078542">
    <property type="component" value="Unassembled WGS sequence"/>
</dbReference>
<evidence type="ECO:0000313" key="2">
    <source>
        <dbReference type="EMBL" id="KYM93398.1"/>
    </source>
</evidence>
<dbReference type="InterPro" id="IPR012337">
    <property type="entry name" value="RNaseH-like_sf"/>
</dbReference>
<dbReference type="AlphaFoldDB" id="A0A151I656"/>
<feature type="domain" description="Chromo" evidence="1">
    <location>
        <begin position="106"/>
        <end position="140"/>
    </location>
</feature>
<dbReference type="PROSITE" id="PS50013">
    <property type="entry name" value="CHROMO_2"/>
    <property type="match status" value="1"/>
</dbReference>
<organism evidence="2 3">
    <name type="scientific">Cyphomyrmex costatus</name>
    <dbReference type="NCBI Taxonomy" id="456900"/>
    <lineage>
        <taxon>Eukaryota</taxon>
        <taxon>Metazoa</taxon>
        <taxon>Ecdysozoa</taxon>
        <taxon>Arthropoda</taxon>
        <taxon>Hexapoda</taxon>
        <taxon>Insecta</taxon>
        <taxon>Pterygota</taxon>
        <taxon>Neoptera</taxon>
        <taxon>Endopterygota</taxon>
        <taxon>Hymenoptera</taxon>
        <taxon>Apocrita</taxon>
        <taxon>Aculeata</taxon>
        <taxon>Formicoidea</taxon>
        <taxon>Formicidae</taxon>
        <taxon>Myrmicinae</taxon>
        <taxon>Cyphomyrmex</taxon>
    </lineage>
</organism>
<accession>A0A151I656</accession>
<dbReference type="PANTHER" id="PTHR46585">
    <property type="entry name" value="INTEGRASE CORE DOMAIN CONTAINING PROTEIN"/>
    <property type="match status" value="1"/>
</dbReference>
<protein>
    <recommendedName>
        <fullName evidence="1">Chromo domain-containing protein</fullName>
    </recommendedName>
</protein>
<dbReference type="InterPro" id="IPR000953">
    <property type="entry name" value="Chromo/chromo_shadow_dom"/>
</dbReference>
<dbReference type="EMBL" id="KQ978506">
    <property type="protein sequence ID" value="KYM93398.1"/>
    <property type="molecule type" value="Genomic_DNA"/>
</dbReference>
<sequence>MRPYAQSNKGFNYILTVIDVLSKYAWAFPLKIKSGSDVTAALSKIFREDKRYEKGYTPNWSTEIFHFAKVQRTNPATYLLRDYRGEPIVGGFYEYELQRVSNPNVYLVEKVLCKRGSEVYVKWLGMDNSHNSWINKADVL</sequence>
<keyword evidence="3" id="KW-1185">Reference proteome</keyword>
<dbReference type="InterPro" id="IPR016197">
    <property type="entry name" value="Chromo-like_dom_sf"/>
</dbReference>
<evidence type="ECO:0000313" key="3">
    <source>
        <dbReference type="Proteomes" id="UP000078542"/>
    </source>
</evidence>
<dbReference type="SUPFAM" id="SSF54160">
    <property type="entry name" value="Chromo domain-like"/>
    <property type="match status" value="1"/>
</dbReference>
<name>A0A151I656_9HYME</name>
<dbReference type="SUPFAM" id="SSF53098">
    <property type="entry name" value="Ribonuclease H-like"/>
    <property type="match status" value="1"/>
</dbReference>
<dbReference type="PANTHER" id="PTHR46585:SF1">
    <property type="entry name" value="CHROMO DOMAIN-CONTAINING PROTEIN"/>
    <property type="match status" value="1"/>
</dbReference>
<proteinExistence type="predicted"/>
<gene>
    <name evidence="2" type="ORF">ALC62_16000</name>
</gene>
<dbReference type="GO" id="GO:0005694">
    <property type="term" value="C:chromosome"/>
    <property type="evidence" value="ECO:0007669"/>
    <property type="project" value="UniProtKB-ARBA"/>
</dbReference>
<dbReference type="InterPro" id="IPR036397">
    <property type="entry name" value="RNaseH_sf"/>
</dbReference>
<dbReference type="STRING" id="456900.A0A151I656"/>
<dbReference type="CDD" id="cd00024">
    <property type="entry name" value="CD_CSD"/>
    <property type="match status" value="1"/>
</dbReference>
<reference evidence="2 3" key="1">
    <citation type="submission" date="2016-03" db="EMBL/GenBank/DDBJ databases">
        <title>Cyphomyrmex costatus WGS genome.</title>
        <authorList>
            <person name="Nygaard S."/>
            <person name="Hu H."/>
            <person name="Boomsma J."/>
            <person name="Zhang G."/>
        </authorList>
    </citation>
    <scope>NUCLEOTIDE SEQUENCE [LARGE SCALE GENOMIC DNA]</scope>
    <source>
        <strain evidence="2">MS0001</strain>
        <tissue evidence="2">Whole body</tissue>
    </source>
</reference>
<dbReference type="GO" id="GO:0003676">
    <property type="term" value="F:nucleic acid binding"/>
    <property type="evidence" value="ECO:0007669"/>
    <property type="project" value="InterPro"/>
</dbReference>
<evidence type="ECO:0000259" key="1">
    <source>
        <dbReference type="PROSITE" id="PS50013"/>
    </source>
</evidence>